<organism evidence="2 3">
    <name type="scientific">Pseudochryseolinea flava</name>
    <dbReference type="NCBI Taxonomy" id="2059302"/>
    <lineage>
        <taxon>Bacteria</taxon>
        <taxon>Pseudomonadati</taxon>
        <taxon>Bacteroidota</taxon>
        <taxon>Cytophagia</taxon>
        <taxon>Cytophagales</taxon>
        <taxon>Fulvivirgaceae</taxon>
        <taxon>Pseudochryseolinea</taxon>
    </lineage>
</organism>
<proteinExistence type="predicted"/>
<dbReference type="InterPro" id="IPR036374">
    <property type="entry name" value="OxRdtase_Mopterin-bd_sf"/>
</dbReference>
<feature type="domain" description="Oxidoreductase molybdopterin-binding" evidence="1">
    <location>
        <begin position="63"/>
        <end position="159"/>
    </location>
</feature>
<keyword evidence="3" id="KW-1185">Reference proteome</keyword>
<evidence type="ECO:0000259" key="1">
    <source>
        <dbReference type="Pfam" id="PF00174"/>
    </source>
</evidence>
<dbReference type="Proteomes" id="UP000251889">
    <property type="component" value="Unassembled WGS sequence"/>
</dbReference>
<sequence>MIKIQATIFILLFFRSVVLAQSSESVLSIEGEVLQAQKVTLTQLNLFPQHEVVVKDRDGRMRKFKGVLLATLLDSVDVTLGNQLRGENLTKYVAIKAADGYEVVYSLAEIDPSFSAHEVLVATQVDDHSLPKGEGPFRIIAPQDKKPARWIREVTTIRVLFAQP</sequence>
<accession>A0A364Y208</accession>
<dbReference type="SUPFAM" id="SSF56524">
    <property type="entry name" value="Oxidoreductase molybdopterin-binding domain"/>
    <property type="match status" value="1"/>
</dbReference>
<dbReference type="OrthoDB" id="482420at2"/>
<dbReference type="AlphaFoldDB" id="A0A364Y208"/>
<dbReference type="EMBL" id="QMFY01000008">
    <property type="protein sequence ID" value="RAV99999.1"/>
    <property type="molecule type" value="Genomic_DNA"/>
</dbReference>
<reference evidence="2 3" key="1">
    <citation type="submission" date="2018-06" db="EMBL/GenBank/DDBJ databases">
        <title>Chryseolinea flavus sp. nov., a member of the phylum Bacteroidetes isolated from soil.</title>
        <authorList>
            <person name="Li Y."/>
            <person name="Wang J."/>
        </authorList>
    </citation>
    <scope>NUCLEOTIDE SEQUENCE [LARGE SCALE GENOMIC DNA]</scope>
    <source>
        <strain evidence="2 3">SDU1-6</strain>
    </source>
</reference>
<evidence type="ECO:0000313" key="3">
    <source>
        <dbReference type="Proteomes" id="UP000251889"/>
    </source>
</evidence>
<gene>
    <name evidence="2" type="ORF">DQQ10_15695</name>
</gene>
<evidence type="ECO:0000313" key="2">
    <source>
        <dbReference type="EMBL" id="RAV99999.1"/>
    </source>
</evidence>
<comment type="caution">
    <text evidence="2">The sequence shown here is derived from an EMBL/GenBank/DDBJ whole genome shotgun (WGS) entry which is preliminary data.</text>
</comment>
<protein>
    <submittedName>
        <fullName evidence="2">Molybdopterin-binding protein</fullName>
    </submittedName>
</protein>
<dbReference type="InterPro" id="IPR000572">
    <property type="entry name" value="OxRdtase_Mopterin-bd_dom"/>
</dbReference>
<name>A0A364Y208_9BACT</name>
<dbReference type="Pfam" id="PF00174">
    <property type="entry name" value="Oxidored_molyb"/>
    <property type="match status" value="1"/>
</dbReference>
<dbReference type="Gene3D" id="3.90.420.10">
    <property type="entry name" value="Oxidoreductase, molybdopterin-binding domain"/>
    <property type="match status" value="1"/>
</dbReference>
<dbReference type="RefSeq" id="WP_112747838.1">
    <property type="nucleotide sequence ID" value="NZ_QMFY01000008.1"/>
</dbReference>